<keyword evidence="7 11" id="KW-0853">WD repeat</keyword>
<feature type="repeat" description="WD" evidence="11">
    <location>
        <begin position="117"/>
        <end position="150"/>
    </location>
</feature>
<dbReference type="RefSeq" id="XP_030074306.1">
    <property type="nucleotide sequence ID" value="XM_030218446.1"/>
</dbReference>
<dbReference type="KEGG" id="muo:115480042"/>
<dbReference type="PRINTS" id="PR00320">
    <property type="entry name" value="GPROTEINBRPT"/>
</dbReference>
<dbReference type="GeneID" id="115480042"/>
<dbReference type="InterPro" id="IPR020472">
    <property type="entry name" value="WD40_PAC1"/>
</dbReference>
<dbReference type="GO" id="GO:0005656">
    <property type="term" value="C:nuclear pre-replicative complex"/>
    <property type="evidence" value="ECO:0007669"/>
    <property type="project" value="TreeGrafter"/>
</dbReference>
<keyword evidence="15" id="KW-1185">Reference proteome</keyword>
<dbReference type="OrthoDB" id="756370at2759"/>
<dbReference type="PROSITE" id="PS50294">
    <property type="entry name" value="WD_REPEATS_REGION"/>
    <property type="match status" value="2"/>
</dbReference>
<dbReference type="FunFam" id="2.130.10.10:FF:000702">
    <property type="entry name" value="WD repeat-containing protein 18"/>
    <property type="match status" value="1"/>
</dbReference>
<evidence type="ECO:0000256" key="1">
    <source>
        <dbReference type="ARBA" id="ARBA00004604"/>
    </source>
</evidence>
<dbReference type="Pfam" id="PF00400">
    <property type="entry name" value="WD40"/>
    <property type="match status" value="3"/>
</dbReference>
<dbReference type="InterPro" id="IPR015943">
    <property type="entry name" value="WD40/YVTN_repeat-like_dom_sf"/>
</dbReference>
<evidence type="ECO:0000256" key="6">
    <source>
        <dbReference type="ARBA" id="ARBA00022490"/>
    </source>
</evidence>
<gene>
    <name evidence="16" type="primary">WDR18</name>
</gene>
<organism evidence="15 16">
    <name type="scientific">Microcaecilia unicolor</name>
    <dbReference type="NCBI Taxonomy" id="1415580"/>
    <lineage>
        <taxon>Eukaryota</taxon>
        <taxon>Metazoa</taxon>
        <taxon>Chordata</taxon>
        <taxon>Craniata</taxon>
        <taxon>Vertebrata</taxon>
        <taxon>Euteleostomi</taxon>
        <taxon>Amphibia</taxon>
        <taxon>Gymnophiona</taxon>
        <taxon>Siphonopidae</taxon>
        <taxon>Microcaecilia</taxon>
    </lineage>
</organism>
<evidence type="ECO:0000256" key="4">
    <source>
        <dbReference type="ARBA" id="ARBA00021267"/>
    </source>
</evidence>
<evidence type="ECO:0000256" key="8">
    <source>
        <dbReference type="ARBA" id="ARBA00022737"/>
    </source>
</evidence>
<feature type="repeat" description="WD" evidence="11">
    <location>
        <begin position="190"/>
        <end position="211"/>
    </location>
</feature>
<evidence type="ECO:0000256" key="2">
    <source>
        <dbReference type="ARBA" id="ARBA00004642"/>
    </source>
</evidence>
<sequence>MAAVVEVAVSSDAAGPLCSCSVWDPHSGSSLLNYRGGNSAARGLVLLGGELLLAAQLGKNYISVWEVQRKDQLQQKIVCPGVVTCLAAAPNGLYLAAGIADSIYLWEVSTGDLLAILNRHYQDLTCLSFTDDSSHFLSGANDGQVLVWNLYSVLQTDHTHIPEPRYVWSRHSLPITDLYCGIGGPLARAATASLDQTVKLWEISSGELLMSVLFDVRIMAVTLDPSEYFMFCGGSDGSIFQVDLCARPVQREKTFQSEREGGKIFKGHRNQVTCLSVSKDGSLLLSGSHDETARLWDMQSKQCLRTVPHKGSVTNAFLMLAPPNMFNPDSKPSLPLPQFSKHLQGLEGSEEQGGGGVLLRLGCSQQGSEETYLQRTDRLYSVMCSPTEKCLEREREQLKMHVSELEEEVSTLRKINKELFDFSARIITKQ</sequence>
<evidence type="ECO:0000313" key="16">
    <source>
        <dbReference type="RefSeq" id="XP_030074306.1"/>
    </source>
</evidence>
<dbReference type="InterPro" id="IPR019775">
    <property type="entry name" value="WD40_repeat_CS"/>
</dbReference>
<dbReference type="GO" id="GO:0005730">
    <property type="term" value="C:nucleolus"/>
    <property type="evidence" value="ECO:0007669"/>
    <property type="project" value="UniProtKB-SubCell"/>
</dbReference>
<evidence type="ECO:0000256" key="13">
    <source>
        <dbReference type="SAM" id="Coils"/>
    </source>
</evidence>
<dbReference type="SUPFAM" id="SSF50998">
    <property type="entry name" value="Quinoprotein alcohol dehydrogenase-like"/>
    <property type="match status" value="1"/>
</dbReference>
<accession>A0A6P7ZCS6</accession>
<dbReference type="InterPro" id="IPR001680">
    <property type="entry name" value="WD40_rpt"/>
</dbReference>
<evidence type="ECO:0000313" key="15">
    <source>
        <dbReference type="Proteomes" id="UP000515156"/>
    </source>
</evidence>
<evidence type="ECO:0000256" key="10">
    <source>
        <dbReference type="ARBA" id="ARBA00024190"/>
    </source>
</evidence>
<evidence type="ECO:0000256" key="3">
    <source>
        <dbReference type="ARBA" id="ARBA00010143"/>
    </source>
</evidence>
<dbReference type="Pfam" id="PF14077">
    <property type="entry name" value="WDR18_C"/>
    <property type="match status" value="1"/>
</dbReference>
<dbReference type="InterPro" id="IPR026987">
    <property type="entry name" value="WDR18_C"/>
</dbReference>
<keyword evidence="12" id="KW-0698">rRNA processing</keyword>
<dbReference type="Proteomes" id="UP000515156">
    <property type="component" value="Chromosome 11"/>
</dbReference>
<evidence type="ECO:0000256" key="9">
    <source>
        <dbReference type="ARBA" id="ARBA00023242"/>
    </source>
</evidence>
<feature type="domain" description="WD repeat-containing protein 18 C-terminal" evidence="14">
    <location>
        <begin position="383"/>
        <end position="430"/>
    </location>
</feature>
<dbReference type="SMART" id="SM00320">
    <property type="entry name" value="WD40"/>
    <property type="match status" value="5"/>
</dbReference>
<comment type="similarity">
    <text evidence="3 12">Belongs to the WD repeat IPI3/WDR18 family.</text>
</comment>
<keyword evidence="6" id="KW-0963">Cytoplasm</keyword>
<dbReference type="Gene3D" id="2.130.10.10">
    <property type="entry name" value="YVTN repeat-like/Quinoprotein amine dehydrogenase"/>
    <property type="match status" value="2"/>
</dbReference>
<dbReference type="CTD" id="57418"/>
<dbReference type="GO" id="GO:0006261">
    <property type="term" value="P:DNA-templated DNA replication"/>
    <property type="evidence" value="ECO:0007669"/>
    <property type="project" value="TreeGrafter"/>
</dbReference>
<dbReference type="PANTHER" id="PTHR18763:SF0">
    <property type="entry name" value="WD REPEAT-CONTAINING PROTEIN 18"/>
    <property type="match status" value="1"/>
</dbReference>
<evidence type="ECO:0000259" key="14">
    <source>
        <dbReference type="Pfam" id="PF14077"/>
    </source>
</evidence>
<dbReference type="InterPro" id="IPR045227">
    <property type="entry name" value="WDR18/Ipi3/RID3"/>
</dbReference>
<reference evidence="16" key="2">
    <citation type="submission" date="2025-08" db="UniProtKB">
        <authorList>
            <consortium name="RefSeq"/>
        </authorList>
    </citation>
    <scope>IDENTIFICATION</scope>
</reference>
<keyword evidence="9 12" id="KW-0539">Nucleus</keyword>
<evidence type="ECO:0000256" key="7">
    <source>
        <dbReference type="ARBA" id="ARBA00022574"/>
    </source>
</evidence>
<name>A0A6P7ZCS6_9AMPH</name>
<dbReference type="GO" id="GO:0120293">
    <property type="term" value="C:dynein axonemal particle"/>
    <property type="evidence" value="ECO:0007669"/>
    <property type="project" value="UniProtKB-SubCell"/>
</dbReference>
<evidence type="ECO:0000256" key="12">
    <source>
        <dbReference type="RuleBase" id="RU369067"/>
    </source>
</evidence>
<dbReference type="FunCoup" id="A0A6P7ZCS6">
    <property type="interactions" value="1917"/>
</dbReference>
<feature type="repeat" description="WD" evidence="11">
    <location>
        <begin position="265"/>
        <end position="306"/>
    </location>
</feature>
<keyword evidence="8" id="KW-0677">Repeat</keyword>
<dbReference type="PROSITE" id="PS50082">
    <property type="entry name" value="WD_REPEATS_2"/>
    <property type="match status" value="3"/>
</dbReference>
<keyword evidence="13" id="KW-0175">Coiled coil</keyword>
<proteinExistence type="inferred from homology"/>
<dbReference type="PANTHER" id="PTHR18763">
    <property type="entry name" value="WD-REPEAT PROTEIN 18"/>
    <property type="match status" value="1"/>
</dbReference>
<dbReference type="GO" id="GO:0006364">
    <property type="term" value="P:rRNA processing"/>
    <property type="evidence" value="ECO:0007669"/>
    <property type="project" value="UniProtKB-UniRule"/>
</dbReference>
<comment type="subcellular location">
    <subcellularLocation>
        <location evidence="10">Dynein axonemal particle</location>
    </subcellularLocation>
    <subcellularLocation>
        <location evidence="1">Nucleus</location>
        <location evidence="1">Nucleolus</location>
    </subcellularLocation>
    <subcellularLocation>
        <location evidence="2">Nucleus</location>
        <location evidence="2">Nucleoplasm</location>
    </subcellularLocation>
</comment>
<dbReference type="PROSITE" id="PS00678">
    <property type="entry name" value="WD_REPEATS_1"/>
    <property type="match status" value="1"/>
</dbReference>
<reference evidence="15" key="1">
    <citation type="submission" date="2024-06" db="UniProtKB">
        <authorList>
            <consortium name="RefSeq"/>
        </authorList>
    </citation>
    <scope>NUCLEOTIDE SEQUENCE [LARGE SCALE GENOMIC DNA]</scope>
</reference>
<dbReference type="InterPro" id="IPR011047">
    <property type="entry name" value="Quinoprotein_ADH-like_sf"/>
</dbReference>
<keyword evidence="5" id="KW-0217">Developmental protein</keyword>
<evidence type="ECO:0000256" key="5">
    <source>
        <dbReference type="ARBA" id="ARBA00022473"/>
    </source>
</evidence>
<protein>
    <recommendedName>
        <fullName evidence="4">WD repeat-containing protein 18</fullName>
    </recommendedName>
</protein>
<dbReference type="InParanoid" id="A0A6P7ZCS6"/>
<evidence type="ECO:0000256" key="11">
    <source>
        <dbReference type="PROSITE-ProRule" id="PRU00221"/>
    </source>
</evidence>
<feature type="coiled-coil region" evidence="13">
    <location>
        <begin position="388"/>
        <end position="415"/>
    </location>
</feature>
<dbReference type="AlphaFoldDB" id="A0A6P7ZCS6"/>
<dbReference type="GO" id="GO:0120330">
    <property type="term" value="C:rixosome complex"/>
    <property type="evidence" value="ECO:0007669"/>
    <property type="project" value="TreeGrafter"/>
</dbReference>
<dbReference type="FunFam" id="2.130.10.10:FF:000420">
    <property type="entry name" value="WD repeat-containing protein 18"/>
    <property type="match status" value="1"/>
</dbReference>